<evidence type="ECO:0000313" key="3">
    <source>
        <dbReference type="Proteomes" id="UP000007813"/>
    </source>
</evidence>
<dbReference type="Proteomes" id="UP000007813">
    <property type="component" value="Unassembled WGS sequence"/>
</dbReference>
<dbReference type="eggNOG" id="arCOG03392">
    <property type="taxonomic scope" value="Archaea"/>
</dbReference>
<feature type="transmembrane region" description="Helical" evidence="1">
    <location>
        <begin position="60"/>
        <end position="78"/>
    </location>
</feature>
<protein>
    <submittedName>
        <fullName evidence="2">Putative membrane-bound metal-dependent hydrolase</fullName>
    </submittedName>
</protein>
<comment type="caution">
    <text evidence="2">The sequence shown here is derived from an EMBL/GenBank/DDBJ whole genome shotgun (WGS) entry which is preliminary data.</text>
</comment>
<feature type="transmembrane region" description="Helical" evidence="1">
    <location>
        <begin position="145"/>
        <end position="169"/>
    </location>
</feature>
<reference evidence="2 3" key="1">
    <citation type="journal article" date="2012" name="J. Bacteriol.">
        <title>Draft Genome Sequence of the Extremely Halophilic Archaeon Halogranum salarium B-1T.</title>
        <authorList>
            <person name="Kim K.K."/>
            <person name="Lee K.C."/>
            <person name="Lee J.S."/>
        </authorList>
    </citation>
    <scope>NUCLEOTIDE SEQUENCE [LARGE SCALE GENOMIC DNA]</scope>
    <source>
        <strain evidence="2 3">B-1</strain>
    </source>
</reference>
<dbReference type="GO" id="GO:0016787">
    <property type="term" value="F:hydrolase activity"/>
    <property type="evidence" value="ECO:0007669"/>
    <property type="project" value="UniProtKB-KW"/>
</dbReference>
<name>J2ZBC2_9EURY</name>
<dbReference type="RefSeq" id="WP_009376598.1">
    <property type="nucleotide sequence ID" value="NZ_ALJD01000009.1"/>
</dbReference>
<organism evidence="2 3">
    <name type="scientific">Halogranum salarium B-1</name>
    <dbReference type="NCBI Taxonomy" id="1210908"/>
    <lineage>
        <taxon>Archaea</taxon>
        <taxon>Methanobacteriati</taxon>
        <taxon>Methanobacteriota</taxon>
        <taxon>Stenosarchaea group</taxon>
        <taxon>Halobacteria</taxon>
        <taxon>Halobacteriales</taxon>
        <taxon>Haloferacaceae</taxon>
    </lineage>
</organism>
<sequence length="185" mass="20629">MWPWGHLAVGYLLYSLYSHRLKNHRPTNVTALVVAFGTQFPDLVDKPLAWTVSLLPTGRSLAHSLLTASLVIGVALFAVRRYRRAEAETYTSFVVAFGIGYLSHLAADGLYPLLGGEFANLAYLVWPLLPLPVYDTNKSILAHFLTFQFDTFALFEFGLVALALVVWWADGIPGVRPLIRPLTQR</sequence>
<proteinExistence type="predicted"/>
<keyword evidence="1" id="KW-1133">Transmembrane helix</keyword>
<dbReference type="EMBL" id="ALJD01000009">
    <property type="protein sequence ID" value="EJN57955.1"/>
    <property type="molecule type" value="Genomic_DNA"/>
</dbReference>
<accession>J2ZBC2</accession>
<dbReference type="PATRIC" id="fig|1210908.3.peg.3214"/>
<dbReference type="Pfam" id="PF04307">
    <property type="entry name" value="YdjM"/>
    <property type="match status" value="1"/>
</dbReference>
<evidence type="ECO:0000313" key="2">
    <source>
        <dbReference type="EMBL" id="EJN57955.1"/>
    </source>
</evidence>
<evidence type="ECO:0000256" key="1">
    <source>
        <dbReference type="SAM" id="Phobius"/>
    </source>
</evidence>
<gene>
    <name evidence="2" type="ORF">HSB1_33720</name>
</gene>
<dbReference type="InterPro" id="IPR007404">
    <property type="entry name" value="YdjM-like"/>
</dbReference>
<feature type="transmembrane region" description="Helical" evidence="1">
    <location>
        <begin position="90"/>
        <end position="107"/>
    </location>
</feature>
<keyword evidence="1" id="KW-0812">Transmembrane</keyword>
<keyword evidence="2" id="KW-0378">Hydrolase</keyword>
<dbReference type="AlphaFoldDB" id="J2ZBC2"/>
<keyword evidence="1" id="KW-0472">Membrane</keyword>
<dbReference type="OrthoDB" id="200338at2157"/>